<dbReference type="GO" id="GO:0140284">
    <property type="term" value="C:endoplasmic reticulum-endosome membrane contact site"/>
    <property type="evidence" value="ECO:0007669"/>
    <property type="project" value="TreeGrafter"/>
</dbReference>
<evidence type="ECO:0000313" key="8">
    <source>
        <dbReference type="Proteomes" id="UP000050792"/>
    </source>
</evidence>
<dbReference type="InterPro" id="IPR051869">
    <property type="entry name" value="STARD3"/>
</dbReference>
<dbReference type="Gene3D" id="3.30.530.20">
    <property type="match status" value="1"/>
</dbReference>
<dbReference type="PANTHER" id="PTHR46121">
    <property type="entry name" value="STEROIDOGENIC ACUTE REGULATORY PROTEIN-LIKE"/>
    <property type="match status" value="1"/>
</dbReference>
<evidence type="ECO:0000259" key="7">
    <source>
        <dbReference type="PROSITE" id="PS51439"/>
    </source>
</evidence>
<dbReference type="GO" id="GO:0008289">
    <property type="term" value="F:lipid binding"/>
    <property type="evidence" value="ECO:0007669"/>
    <property type="project" value="InterPro"/>
</dbReference>
<dbReference type="Pfam" id="PF10457">
    <property type="entry name" value="MENTAL"/>
    <property type="match status" value="1"/>
</dbReference>
<dbReference type="InterPro" id="IPR019498">
    <property type="entry name" value="MENTAL"/>
</dbReference>
<dbReference type="InterPro" id="IPR002913">
    <property type="entry name" value="START_lipid-bd_dom"/>
</dbReference>
<keyword evidence="8" id="KW-1185">Reference proteome</keyword>
<evidence type="ECO:0000259" key="6">
    <source>
        <dbReference type="PROSITE" id="PS50848"/>
    </source>
</evidence>
<accession>A0AA85FVK6</accession>
<keyword evidence="3 5" id="KW-0472">Membrane</keyword>
<evidence type="ECO:0000256" key="3">
    <source>
        <dbReference type="ARBA" id="ARBA00023136"/>
    </source>
</evidence>
<evidence type="ECO:0000313" key="9">
    <source>
        <dbReference type="WBParaSite" id="SRDH1_66340.1"/>
    </source>
</evidence>
<dbReference type="WBParaSite" id="SRDH1_66340.1">
    <property type="protein sequence ID" value="SRDH1_66340.1"/>
    <property type="gene ID" value="SRDH1_66340"/>
</dbReference>
<dbReference type="GO" id="GO:0005789">
    <property type="term" value="C:endoplasmic reticulum membrane"/>
    <property type="evidence" value="ECO:0007669"/>
    <property type="project" value="TreeGrafter"/>
</dbReference>
<comment type="subcellular location">
    <subcellularLocation>
        <location evidence="1">Membrane</location>
        <topology evidence="1">Multi-pass membrane protein</topology>
    </subcellularLocation>
</comment>
<dbReference type="PANTHER" id="PTHR46121:SF4">
    <property type="entry name" value="STEROIDOGENIC ACUTE REGULATORY PROTEIN-LIKE"/>
    <property type="match status" value="1"/>
</dbReference>
<organism evidence="8 9">
    <name type="scientific">Schistosoma rodhaini</name>
    <dbReference type="NCBI Taxonomy" id="6188"/>
    <lineage>
        <taxon>Eukaryota</taxon>
        <taxon>Metazoa</taxon>
        <taxon>Spiralia</taxon>
        <taxon>Lophotrochozoa</taxon>
        <taxon>Platyhelminthes</taxon>
        <taxon>Trematoda</taxon>
        <taxon>Digenea</taxon>
        <taxon>Strigeidida</taxon>
        <taxon>Schistosomatoidea</taxon>
        <taxon>Schistosomatidae</taxon>
        <taxon>Schistosoma</taxon>
    </lineage>
</organism>
<dbReference type="InterPro" id="IPR023393">
    <property type="entry name" value="START-like_dom_sf"/>
</dbReference>
<reference evidence="8" key="1">
    <citation type="submission" date="2022-06" db="EMBL/GenBank/DDBJ databases">
        <authorList>
            <person name="Berger JAMES D."/>
            <person name="Berger JAMES D."/>
        </authorList>
    </citation>
    <scope>NUCLEOTIDE SEQUENCE [LARGE SCALE GENOMIC DNA]</scope>
</reference>
<dbReference type="PROSITE" id="PS51439">
    <property type="entry name" value="MENTAL"/>
    <property type="match status" value="1"/>
</dbReference>
<dbReference type="SMART" id="SM00234">
    <property type="entry name" value="START"/>
    <property type="match status" value="1"/>
</dbReference>
<dbReference type="GO" id="GO:0031902">
    <property type="term" value="C:late endosome membrane"/>
    <property type="evidence" value="ECO:0007669"/>
    <property type="project" value="TreeGrafter"/>
</dbReference>
<feature type="transmembrane region" description="Helical" evidence="5">
    <location>
        <begin position="176"/>
        <end position="196"/>
    </location>
</feature>
<keyword evidence="5" id="KW-1133">Transmembrane helix</keyword>
<evidence type="ECO:0000256" key="5">
    <source>
        <dbReference type="SAM" id="Phobius"/>
    </source>
</evidence>
<dbReference type="InterPro" id="IPR000799">
    <property type="entry name" value="StAR-like"/>
</dbReference>
<evidence type="ECO:0008006" key="10">
    <source>
        <dbReference type="Google" id="ProtNLM"/>
    </source>
</evidence>
<feature type="compositionally biased region" description="Basic residues" evidence="4">
    <location>
        <begin position="531"/>
        <end position="553"/>
    </location>
</feature>
<dbReference type="PROSITE" id="PS50848">
    <property type="entry name" value="START"/>
    <property type="match status" value="1"/>
</dbReference>
<dbReference type="SUPFAM" id="SSF55961">
    <property type="entry name" value="Bet v1-like"/>
    <property type="match status" value="1"/>
</dbReference>
<sequence length="587" mass="66384">MILDIGYSRTHFDSPRSLESKETLPVVHWAPTSEITIITAITNNGLAVSVTLKMRELDENIAFSPLYNNQFGLIFGRSDVNLAASTSVIEGLPDEQRTSPVRRTFLLAVLFDIILSFILWIIYAKQTYPGNVGHAMLEEISNYAFSKSLFDTVMLSAFRFVLMEITYGVVQSRTPWWSAISTALTSLILVVKCFIFDFHQRTPDNQGLAYAVLITSLIISWIETTFLIYRVIPQEKAANRVTMCLKEQDETRSLLSSRLENRVPWYSGLSVRSMSNADFYTPQGSLFGDESPVKIPKSHNLEAAVDVAALLHRTNSLQTEMWNLYENEIWGDNSPSVNIKYPLRSEALPNYPAKVYRLEGLLSVSPFHLFNDMVINVHETPSWNTTLTSVECIQALASENIDIIHNMAKEAVGGLISARDFVLLRSWGIHNNNCYFICCTSVEHPKCPPIPNYVRAEQVISACIFRPIPDCSNQCNLVWFLCNDLKLGLPQRLLDRSLNSLLPTMMAGLIERSKLIENTPVDDFFVDIQPRRSHRKKKHGKHSGRKHHPRSKAMIKALDSVQENISHSSEDNDTAADNVRSETQKLI</sequence>
<dbReference type="GO" id="GO:0099044">
    <property type="term" value="P:vesicle tethering to endoplasmic reticulum"/>
    <property type="evidence" value="ECO:0007669"/>
    <property type="project" value="TreeGrafter"/>
</dbReference>
<dbReference type="AlphaFoldDB" id="A0AA85FVK6"/>
<proteinExistence type="predicted"/>
<dbReference type="Proteomes" id="UP000050792">
    <property type="component" value="Unassembled WGS sequence"/>
</dbReference>
<keyword evidence="2 5" id="KW-0812">Transmembrane</keyword>
<evidence type="ECO:0000256" key="1">
    <source>
        <dbReference type="ARBA" id="ARBA00004141"/>
    </source>
</evidence>
<dbReference type="PRINTS" id="PR00978">
    <property type="entry name" value="STARPROTEIN"/>
</dbReference>
<name>A0AA85FVK6_9TREM</name>
<dbReference type="GO" id="GO:0005765">
    <property type="term" value="C:lysosomal membrane"/>
    <property type="evidence" value="ECO:0007669"/>
    <property type="project" value="TreeGrafter"/>
</dbReference>
<feature type="region of interest" description="Disordered" evidence="4">
    <location>
        <begin position="531"/>
        <end position="587"/>
    </location>
</feature>
<evidence type="ECO:0000256" key="4">
    <source>
        <dbReference type="SAM" id="MobiDB-lite"/>
    </source>
</evidence>
<reference evidence="9" key="2">
    <citation type="submission" date="2023-11" db="UniProtKB">
        <authorList>
            <consortium name="WormBaseParasite"/>
        </authorList>
    </citation>
    <scope>IDENTIFICATION</scope>
</reference>
<feature type="domain" description="START" evidence="6">
    <location>
        <begin position="293"/>
        <end position="518"/>
    </location>
</feature>
<feature type="domain" description="MENTAL" evidence="7">
    <location>
        <begin position="98"/>
        <end position="275"/>
    </location>
</feature>
<protein>
    <recommendedName>
        <fullName evidence="10">START domain-containing protein</fullName>
    </recommendedName>
</protein>
<feature type="transmembrane region" description="Helical" evidence="5">
    <location>
        <begin position="208"/>
        <end position="229"/>
    </location>
</feature>
<evidence type="ECO:0000256" key="2">
    <source>
        <dbReference type="ARBA" id="ARBA00022692"/>
    </source>
</evidence>
<feature type="transmembrane region" description="Helical" evidence="5">
    <location>
        <begin position="105"/>
        <end position="123"/>
    </location>
</feature>
<dbReference type="Pfam" id="PF01852">
    <property type="entry name" value="START"/>
    <property type="match status" value="1"/>
</dbReference>